<dbReference type="Proteomes" id="UP000006804">
    <property type="component" value="Chromosome"/>
</dbReference>
<comment type="pathway">
    <text evidence="7">tRNA modification; N(7)-methylguanine-tRNA biosynthesis.</text>
</comment>
<dbReference type="NCBIfam" id="TIGR00091">
    <property type="entry name" value="tRNA (guanosine(46)-N7)-methyltransferase TrmB"/>
    <property type="match status" value="1"/>
</dbReference>
<keyword evidence="9" id="KW-1185">Reference proteome</keyword>
<dbReference type="PATRIC" id="fig|688269.3.peg.3"/>
<dbReference type="PANTHER" id="PTHR23417">
    <property type="entry name" value="3-DEOXY-D-MANNO-OCTULOSONIC-ACID TRANSFERASE/TRNA GUANINE-N 7 - -METHYLTRANSFERASE"/>
    <property type="match status" value="1"/>
</dbReference>
<comment type="similarity">
    <text evidence="7">Belongs to the class I-like SAM-binding methyltransferase superfamily. TrmB family.</text>
</comment>
<dbReference type="PROSITE" id="PS51625">
    <property type="entry name" value="SAM_MT_TRMB"/>
    <property type="match status" value="1"/>
</dbReference>
<keyword evidence="3 7" id="KW-0489">Methyltransferase</keyword>
<dbReference type="Gene3D" id="3.40.50.150">
    <property type="entry name" value="Vaccinia Virus protein VP39"/>
    <property type="match status" value="1"/>
</dbReference>
<dbReference type="InterPro" id="IPR055361">
    <property type="entry name" value="tRNA_methyltr_TrmB_bact"/>
</dbReference>
<evidence type="ECO:0000256" key="3">
    <source>
        <dbReference type="ARBA" id="ARBA00022603"/>
    </source>
</evidence>
<proteinExistence type="inferred from homology"/>
<dbReference type="GO" id="GO:0008176">
    <property type="term" value="F:tRNA (guanine(46)-N7)-methyltransferase activity"/>
    <property type="evidence" value="ECO:0007669"/>
    <property type="project" value="UniProtKB-UniRule"/>
</dbReference>
<dbReference type="RefSeq" id="WP_013931335.1">
    <property type="nucleotide sequence ID" value="NC_015707.1"/>
</dbReference>
<keyword evidence="6 7" id="KW-0819">tRNA processing</keyword>
<dbReference type="Pfam" id="PF02390">
    <property type="entry name" value="Methyltransf_4"/>
    <property type="match status" value="1"/>
</dbReference>
<dbReference type="EMBL" id="CP002351">
    <property type="protein sequence ID" value="AEH50111.1"/>
    <property type="molecule type" value="Genomic_DNA"/>
</dbReference>
<dbReference type="AlphaFoldDB" id="F7YTD3"/>
<evidence type="ECO:0000256" key="5">
    <source>
        <dbReference type="ARBA" id="ARBA00022691"/>
    </source>
</evidence>
<dbReference type="eggNOG" id="COG0220">
    <property type="taxonomic scope" value="Bacteria"/>
</dbReference>
<reference evidence="8 9" key="1">
    <citation type="submission" date="2010-11" db="EMBL/GenBank/DDBJ databases">
        <title>The complete genome of Thermotoga thermarum DSM 5069.</title>
        <authorList>
            <consortium name="US DOE Joint Genome Institute (JGI-PGF)"/>
            <person name="Lucas S."/>
            <person name="Copeland A."/>
            <person name="Lapidus A."/>
            <person name="Bruce D."/>
            <person name="Goodwin L."/>
            <person name="Pitluck S."/>
            <person name="Kyrpides N."/>
            <person name="Mavromatis K."/>
            <person name="Ivanova N."/>
            <person name="Zeytun A."/>
            <person name="Brettin T."/>
            <person name="Detter J.C."/>
            <person name="Tapia R."/>
            <person name="Han C."/>
            <person name="Land M."/>
            <person name="Hauser L."/>
            <person name="Markowitz V."/>
            <person name="Cheng J.-F."/>
            <person name="Hugenholtz P."/>
            <person name="Woyke T."/>
            <person name="Wu D."/>
            <person name="Spring S."/>
            <person name="Schroeder M."/>
            <person name="Brambilla E."/>
            <person name="Klenk H.-P."/>
            <person name="Eisen J.A."/>
        </authorList>
    </citation>
    <scope>NUCLEOTIDE SEQUENCE [LARGE SCALE GENOMIC DNA]</scope>
    <source>
        <strain evidence="8 9">DSM 5069</strain>
    </source>
</reference>
<feature type="binding site" evidence="7">
    <location>
        <position position="59"/>
    </location>
    <ligand>
        <name>S-adenosyl-L-methionine</name>
        <dbReference type="ChEBI" id="CHEBI:59789"/>
    </ligand>
</feature>
<dbReference type="EC" id="2.1.1.33" evidence="7"/>
<dbReference type="STRING" id="688269.Theth_0003"/>
<name>F7YTD3_9THEM</name>
<dbReference type="UniPathway" id="UPA00989"/>
<evidence type="ECO:0000256" key="4">
    <source>
        <dbReference type="ARBA" id="ARBA00022679"/>
    </source>
</evidence>
<sequence precursor="true">MAVQHLAYHIRAEYLDLPIDWGQIFKKQGNLIVEIGFGNGEFLLRKAKEQPFDLFVGFETSLTSLVKIQKRLFAEGIDNVRVCLVDGRFGLREFFNDLTVSTVYMNFPCPWPKKSHQSRRFTVAGFADTLVAVLKLGGIFSMTSDVLWYVEDMRNVLLETGCFEQRLFQTNKQIVVGTRYERKWINEGRETYTLVMEKIKHKTIDRLTWGEQDMPHVHLKDAKEEKIPFLSDQVFKSPKGVFVVKGVYKKQSEEEYLLRIVSNEENFQQRYFISIRKEKDGWLVKLDPDAFAYRTPVVKYSVQKIAEVIST</sequence>
<evidence type="ECO:0000256" key="2">
    <source>
        <dbReference type="ARBA" id="ARBA00003015"/>
    </source>
</evidence>
<evidence type="ECO:0000256" key="7">
    <source>
        <dbReference type="HAMAP-Rule" id="MF_01057"/>
    </source>
</evidence>
<gene>
    <name evidence="7" type="primary">trmB</name>
    <name evidence="8" type="ORF">Theth_0003</name>
</gene>
<feature type="binding site" evidence="7">
    <location>
        <begin position="178"/>
        <end position="181"/>
    </location>
    <ligand>
        <name>substrate</name>
    </ligand>
</feature>
<organism evidence="8 9">
    <name type="scientific">Pseudothermotoga thermarum DSM 5069</name>
    <dbReference type="NCBI Taxonomy" id="688269"/>
    <lineage>
        <taxon>Bacteria</taxon>
        <taxon>Thermotogati</taxon>
        <taxon>Thermotogota</taxon>
        <taxon>Thermotogae</taxon>
        <taxon>Thermotogales</taxon>
        <taxon>Thermotogaceae</taxon>
        <taxon>Pseudothermotoga</taxon>
    </lineage>
</organism>
<accession>F7YTD3</accession>
<dbReference type="KEGG" id="tta:Theth_0003"/>
<dbReference type="InterPro" id="IPR029063">
    <property type="entry name" value="SAM-dependent_MTases_sf"/>
</dbReference>
<evidence type="ECO:0000256" key="6">
    <source>
        <dbReference type="ARBA" id="ARBA00022694"/>
    </source>
</evidence>
<dbReference type="GO" id="GO:0043527">
    <property type="term" value="C:tRNA methyltransferase complex"/>
    <property type="evidence" value="ECO:0007669"/>
    <property type="project" value="TreeGrafter"/>
</dbReference>
<evidence type="ECO:0000313" key="8">
    <source>
        <dbReference type="EMBL" id="AEH50111.1"/>
    </source>
</evidence>
<comment type="caution">
    <text evidence="7">Lacks conserved residue(s) required for the propagation of feature annotation.</text>
</comment>
<dbReference type="OrthoDB" id="9802090at2"/>
<dbReference type="SUPFAM" id="SSF53335">
    <property type="entry name" value="S-adenosyl-L-methionine-dependent methyltransferases"/>
    <property type="match status" value="1"/>
</dbReference>
<protein>
    <recommendedName>
        <fullName evidence="7">tRNA (guanine-N(7)-)-methyltransferase</fullName>
        <ecNumber evidence="7">2.1.1.33</ecNumber>
    </recommendedName>
    <alternativeName>
        <fullName evidence="7">tRNA (guanine(46)-N(7))-methyltransferase</fullName>
    </alternativeName>
    <alternativeName>
        <fullName evidence="7">tRNA(m7G46)-methyltransferase</fullName>
    </alternativeName>
</protein>
<dbReference type="PANTHER" id="PTHR23417:SF14">
    <property type="entry name" value="PENTACOTRIPEPTIDE-REPEAT REGION OF PRORP DOMAIN-CONTAINING PROTEIN"/>
    <property type="match status" value="1"/>
</dbReference>
<comment type="catalytic activity">
    <reaction evidence="1 7">
        <text>guanosine(46) in tRNA + S-adenosyl-L-methionine = N(7)-methylguanosine(46) in tRNA + S-adenosyl-L-homocysteine</text>
        <dbReference type="Rhea" id="RHEA:42708"/>
        <dbReference type="Rhea" id="RHEA-COMP:10188"/>
        <dbReference type="Rhea" id="RHEA-COMP:10189"/>
        <dbReference type="ChEBI" id="CHEBI:57856"/>
        <dbReference type="ChEBI" id="CHEBI:59789"/>
        <dbReference type="ChEBI" id="CHEBI:74269"/>
        <dbReference type="ChEBI" id="CHEBI:74480"/>
        <dbReference type="EC" id="2.1.1.33"/>
    </reaction>
</comment>
<feature type="binding site" evidence="7">
    <location>
        <position position="113"/>
    </location>
    <ligand>
        <name>substrate</name>
    </ligand>
</feature>
<evidence type="ECO:0000256" key="1">
    <source>
        <dbReference type="ARBA" id="ARBA00000142"/>
    </source>
</evidence>
<dbReference type="HOGENOM" id="CLU_077150_0_0_0"/>
<feature type="binding site" evidence="7">
    <location>
        <position position="34"/>
    </location>
    <ligand>
        <name>S-adenosyl-L-methionine</name>
        <dbReference type="ChEBI" id="CHEBI:59789"/>
    </ligand>
</feature>
<comment type="function">
    <text evidence="2 7">Catalyzes the formation of N(7)-methylguanine at position 46 (m7G46) in tRNA.</text>
</comment>
<feature type="binding site" evidence="7">
    <location>
        <position position="145"/>
    </location>
    <ligand>
        <name>substrate</name>
    </ligand>
</feature>
<feature type="binding site" evidence="7">
    <location>
        <position position="86"/>
    </location>
    <ligand>
        <name>S-adenosyl-L-methionine</name>
        <dbReference type="ChEBI" id="CHEBI:59789"/>
    </ligand>
</feature>
<dbReference type="HAMAP" id="MF_01057">
    <property type="entry name" value="tRNA_methyltr_TrmB"/>
    <property type="match status" value="1"/>
</dbReference>
<evidence type="ECO:0000313" key="9">
    <source>
        <dbReference type="Proteomes" id="UP000006804"/>
    </source>
</evidence>
<dbReference type="CDD" id="cd02440">
    <property type="entry name" value="AdoMet_MTases"/>
    <property type="match status" value="1"/>
</dbReference>
<dbReference type="InterPro" id="IPR003358">
    <property type="entry name" value="tRNA_(Gua-N-7)_MeTrfase_Trmb"/>
</dbReference>
<keyword evidence="5 7" id="KW-0949">S-adenosyl-L-methionine</keyword>
<keyword evidence="4 7" id="KW-0808">Transferase</keyword>